<gene>
    <name evidence="8" type="ORF">MNR06_09670</name>
</gene>
<dbReference type="PROSITE" id="PS00134">
    <property type="entry name" value="TRYPSIN_HIS"/>
    <property type="match status" value="1"/>
</dbReference>
<feature type="chain" id="PRO_5044998249" description="Serine protease" evidence="6">
    <location>
        <begin position="22"/>
        <end position="387"/>
    </location>
</feature>
<keyword evidence="9" id="KW-1185">Reference proteome</keyword>
<reference evidence="8" key="1">
    <citation type="submission" date="2022-03" db="EMBL/GenBank/DDBJ databases">
        <title>Genome Identification and Characterization of new species Bdellovibrio reynosense LBG001 sp. nov. from a Mexico soil sample.</title>
        <authorList>
            <person name="Camilli A."/>
            <person name="Ajao Y."/>
            <person name="Guo X."/>
        </authorList>
    </citation>
    <scope>NUCLEOTIDE SEQUENCE</scope>
    <source>
        <strain evidence="8">LBG001</strain>
    </source>
</reference>
<dbReference type="Gene3D" id="2.40.10.10">
    <property type="entry name" value="Trypsin-like serine proteases"/>
    <property type="match status" value="2"/>
</dbReference>
<accession>A0ABY4C4S7</accession>
<evidence type="ECO:0000313" key="9">
    <source>
        <dbReference type="Proteomes" id="UP000830116"/>
    </source>
</evidence>
<evidence type="ECO:0000313" key="8">
    <source>
        <dbReference type="EMBL" id="UOE99966.1"/>
    </source>
</evidence>
<dbReference type="PANTHER" id="PTHR15462">
    <property type="entry name" value="SERINE PROTEASE"/>
    <property type="match status" value="1"/>
</dbReference>
<dbReference type="InterPro" id="IPR008256">
    <property type="entry name" value="Peptidase_S1B"/>
</dbReference>
<protein>
    <recommendedName>
        <fullName evidence="6">Serine protease</fullName>
        <ecNumber evidence="6">3.4.21.-</ecNumber>
    </recommendedName>
</protein>
<dbReference type="RefSeq" id="WP_243535478.1">
    <property type="nucleotide sequence ID" value="NZ_CP093442.1"/>
</dbReference>
<organism evidence="8 9">
    <name type="scientific">Bdellovibrio reynosensis</name>
    <dbReference type="NCBI Taxonomy" id="2835041"/>
    <lineage>
        <taxon>Bacteria</taxon>
        <taxon>Pseudomonadati</taxon>
        <taxon>Bdellovibrionota</taxon>
        <taxon>Bdellovibrionia</taxon>
        <taxon>Bdellovibrionales</taxon>
        <taxon>Pseudobdellovibrionaceae</taxon>
        <taxon>Bdellovibrio</taxon>
    </lineage>
</organism>
<evidence type="ECO:0000256" key="1">
    <source>
        <dbReference type="ARBA" id="ARBA00008764"/>
    </source>
</evidence>
<evidence type="ECO:0000256" key="2">
    <source>
        <dbReference type="ARBA" id="ARBA00022670"/>
    </source>
</evidence>
<dbReference type="InterPro" id="IPR050966">
    <property type="entry name" value="Glutamyl_endopeptidase"/>
</dbReference>
<dbReference type="PRINTS" id="PR00839">
    <property type="entry name" value="V8PROTEASE"/>
</dbReference>
<keyword evidence="3 6" id="KW-0732">Signal</keyword>
<evidence type="ECO:0000259" key="7">
    <source>
        <dbReference type="Pfam" id="PF00089"/>
    </source>
</evidence>
<feature type="signal peptide" evidence="6">
    <location>
        <begin position="1"/>
        <end position="21"/>
    </location>
</feature>
<sequence>MNKKILPLVALLLLLSNSSYSQNSALNPLGNSEPSYGSLPVEMENFQWGLPGKYLRGQIFDGANYPQRTVGHLTTDNGNCSATLIGPKQVLTAAHCVFDDDNRTWATNIQFFPGRMGNRNLPYNPVGWKTIYIPREYYNLRKDYSFDYAVIILEVAVGDEVGWSGFDVHTTMKDHNVTLVGYPSDKEFGTMWKVTCPAEIAGTQWKFYCDTWPGMSGSGIKGIRASDGKEVIYGIYDWGTKIKAGNWDPNGGVIIDQDVYNRILSWKNELPKTFETASTESKETVVNFYARNSCYQEVNTWTYFQTKQNLSVQSDSWKPIQPGETRLLAVVDANSELHTFAKGRTLSWTGQKQMRAGDQYYNFKTYTFTGRDVIKRVYTRNLTCNSH</sequence>
<evidence type="ECO:0000256" key="6">
    <source>
        <dbReference type="RuleBase" id="RU004296"/>
    </source>
</evidence>
<dbReference type="SUPFAM" id="SSF50494">
    <property type="entry name" value="Trypsin-like serine proteases"/>
    <property type="match status" value="1"/>
</dbReference>
<dbReference type="InterPro" id="IPR009003">
    <property type="entry name" value="Peptidase_S1_PA"/>
</dbReference>
<dbReference type="Proteomes" id="UP000830116">
    <property type="component" value="Chromosome"/>
</dbReference>
<proteinExistence type="inferred from homology"/>
<dbReference type="GO" id="GO:0016787">
    <property type="term" value="F:hydrolase activity"/>
    <property type="evidence" value="ECO:0007669"/>
    <property type="project" value="UniProtKB-KW"/>
</dbReference>
<dbReference type="EC" id="3.4.21.-" evidence="6"/>
<dbReference type="InterPro" id="IPR018114">
    <property type="entry name" value="TRYPSIN_HIS"/>
</dbReference>
<dbReference type="Pfam" id="PF00089">
    <property type="entry name" value="Trypsin"/>
    <property type="match status" value="1"/>
</dbReference>
<dbReference type="InterPro" id="IPR043504">
    <property type="entry name" value="Peptidase_S1_PA_chymotrypsin"/>
</dbReference>
<comment type="similarity">
    <text evidence="1 6">Belongs to the peptidase S1B family.</text>
</comment>
<keyword evidence="2 6" id="KW-0645">Protease</keyword>
<evidence type="ECO:0000256" key="3">
    <source>
        <dbReference type="ARBA" id="ARBA00022729"/>
    </source>
</evidence>
<keyword evidence="4 6" id="KW-0378">Hydrolase</keyword>
<dbReference type="EMBL" id="CP093442">
    <property type="protein sequence ID" value="UOE99966.1"/>
    <property type="molecule type" value="Genomic_DNA"/>
</dbReference>
<evidence type="ECO:0000256" key="5">
    <source>
        <dbReference type="ARBA" id="ARBA00022825"/>
    </source>
</evidence>
<feature type="domain" description="Peptidase S1" evidence="7">
    <location>
        <begin position="71"/>
        <end position="197"/>
    </location>
</feature>
<evidence type="ECO:0000256" key="4">
    <source>
        <dbReference type="ARBA" id="ARBA00022801"/>
    </source>
</evidence>
<dbReference type="InterPro" id="IPR001254">
    <property type="entry name" value="Trypsin_dom"/>
</dbReference>
<name>A0ABY4C4S7_9BACT</name>
<keyword evidence="5 6" id="KW-0720">Serine protease</keyword>
<dbReference type="PANTHER" id="PTHR15462:SF8">
    <property type="entry name" value="SERINE PROTEASE"/>
    <property type="match status" value="1"/>
</dbReference>